<keyword evidence="2" id="KW-0808">Transferase</keyword>
<dbReference type="PANTHER" id="PTHR22916:SF3">
    <property type="entry name" value="UDP-GLCNAC:BETAGAL BETA-1,3-N-ACETYLGLUCOSAMINYLTRANSFERASE-LIKE PROTEIN 1"/>
    <property type="match status" value="1"/>
</dbReference>
<name>A0A4R5MPI5_9SPHI</name>
<proteinExistence type="predicted"/>
<dbReference type="EMBL" id="SJCY01000001">
    <property type="protein sequence ID" value="TDG37711.1"/>
    <property type="molecule type" value="Genomic_DNA"/>
</dbReference>
<evidence type="ECO:0000313" key="2">
    <source>
        <dbReference type="EMBL" id="TDG37711.1"/>
    </source>
</evidence>
<evidence type="ECO:0000259" key="1">
    <source>
        <dbReference type="Pfam" id="PF00535"/>
    </source>
</evidence>
<feature type="domain" description="Glycosyltransferase 2-like" evidence="1">
    <location>
        <begin position="3"/>
        <end position="134"/>
    </location>
</feature>
<gene>
    <name evidence="2" type="ORF">EZJ43_01045</name>
</gene>
<reference evidence="2 3" key="1">
    <citation type="submission" date="2019-02" db="EMBL/GenBank/DDBJ databases">
        <title>Pedobacter sp. nov., a novel speices isolated from soil of pinguins habitat in Antarcitica.</title>
        <authorList>
            <person name="He R.-H."/>
        </authorList>
    </citation>
    <scope>NUCLEOTIDE SEQUENCE [LARGE SCALE GENOMIC DNA]</scope>
    <source>
        <strain evidence="2 3">E01020</strain>
    </source>
</reference>
<dbReference type="Pfam" id="PF00535">
    <property type="entry name" value="Glycos_transf_2"/>
    <property type="match status" value="1"/>
</dbReference>
<dbReference type="RefSeq" id="WP_133260799.1">
    <property type="nucleotide sequence ID" value="NZ_SJCY01000001.1"/>
</dbReference>
<evidence type="ECO:0000313" key="3">
    <source>
        <dbReference type="Proteomes" id="UP000295668"/>
    </source>
</evidence>
<dbReference type="Proteomes" id="UP000295668">
    <property type="component" value="Unassembled WGS sequence"/>
</dbReference>
<protein>
    <submittedName>
        <fullName evidence="2">Glycosyltransferase</fullName>
    </submittedName>
</protein>
<keyword evidence="3" id="KW-1185">Reference proteome</keyword>
<accession>A0A4R5MPI5</accession>
<dbReference type="InterPro" id="IPR029044">
    <property type="entry name" value="Nucleotide-diphossugar_trans"/>
</dbReference>
<dbReference type="SUPFAM" id="SSF53448">
    <property type="entry name" value="Nucleotide-diphospho-sugar transferases"/>
    <property type="match status" value="1"/>
</dbReference>
<dbReference type="PANTHER" id="PTHR22916">
    <property type="entry name" value="GLYCOSYLTRANSFERASE"/>
    <property type="match status" value="1"/>
</dbReference>
<dbReference type="AlphaFoldDB" id="A0A4R5MPI5"/>
<organism evidence="2 3">
    <name type="scientific">Pedobacter changchengzhani</name>
    <dbReference type="NCBI Taxonomy" id="2529274"/>
    <lineage>
        <taxon>Bacteria</taxon>
        <taxon>Pseudomonadati</taxon>
        <taxon>Bacteroidota</taxon>
        <taxon>Sphingobacteriia</taxon>
        <taxon>Sphingobacteriales</taxon>
        <taxon>Sphingobacteriaceae</taxon>
        <taxon>Pedobacter</taxon>
    </lineage>
</organism>
<dbReference type="Gene3D" id="3.90.550.10">
    <property type="entry name" value="Spore Coat Polysaccharide Biosynthesis Protein SpsA, Chain A"/>
    <property type="match status" value="1"/>
</dbReference>
<sequence>MVSVSMITYGHDNYIIEAIAGVLTQKANFAIKLIISDDCSPDNTERLVKALIENHPNGHWIEYYRHEKNIGMNANAAFASSKCQGKYVAICEGDDYWTDPLKLQKQVDFLEANKGYGLVYTRAKLYVEATKNFIGETGGPIITYRDLLEYNPIPTLTVCFKRKFLDSLGNFKETGDLSLGDLPLWLTIAYQEKVGFIDEITAVYRLLKESASQSIDISKNIRFLNDALRVRISFLESIDQTNLMPLVQKTHYLKLSNLRLLPSKIQVSNECKLFFKNKNINSLYYLESFKQIVRSNKFLLHFLYRNSSLINKVLRRLV</sequence>
<dbReference type="GO" id="GO:0016758">
    <property type="term" value="F:hexosyltransferase activity"/>
    <property type="evidence" value="ECO:0007669"/>
    <property type="project" value="UniProtKB-ARBA"/>
</dbReference>
<comment type="caution">
    <text evidence="2">The sequence shown here is derived from an EMBL/GenBank/DDBJ whole genome shotgun (WGS) entry which is preliminary data.</text>
</comment>
<dbReference type="InterPro" id="IPR001173">
    <property type="entry name" value="Glyco_trans_2-like"/>
</dbReference>
<dbReference type="OrthoDB" id="9815829at2"/>